<name>A0A0F9I134_9ZZZZ</name>
<protein>
    <recommendedName>
        <fullName evidence="1">GTP cyclohydrolase I domain-containing protein</fullName>
    </recommendedName>
</protein>
<comment type="caution">
    <text evidence="2">The sequence shown here is derived from an EMBL/GenBank/DDBJ whole genome shotgun (WGS) entry which is preliminary data.</text>
</comment>
<evidence type="ECO:0000313" key="2">
    <source>
        <dbReference type="EMBL" id="KKM13344.1"/>
    </source>
</evidence>
<sequence>MDEELRDGLENTPKRVADMYIDEFSVLGDPLKDELSTVFTEEASSGSLVLVRDITLAS</sequence>
<feature type="non-terminal residue" evidence="2">
    <location>
        <position position="58"/>
    </location>
</feature>
<dbReference type="Gene3D" id="1.10.286.10">
    <property type="match status" value="1"/>
</dbReference>
<dbReference type="AlphaFoldDB" id="A0A0F9I134"/>
<accession>A0A0F9I134</accession>
<proteinExistence type="predicted"/>
<dbReference type="SUPFAM" id="SSF55620">
    <property type="entry name" value="Tetrahydrobiopterin biosynthesis enzymes-like"/>
    <property type="match status" value="1"/>
</dbReference>
<evidence type="ECO:0000259" key="1">
    <source>
        <dbReference type="Pfam" id="PF01227"/>
    </source>
</evidence>
<reference evidence="2" key="1">
    <citation type="journal article" date="2015" name="Nature">
        <title>Complex archaea that bridge the gap between prokaryotes and eukaryotes.</title>
        <authorList>
            <person name="Spang A."/>
            <person name="Saw J.H."/>
            <person name="Jorgensen S.L."/>
            <person name="Zaremba-Niedzwiedzka K."/>
            <person name="Martijn J."/>
            <person name="Lind A.E."/>
            <person name="van Eijk R."/>
            <person name="Schleper C."/>
            <person name="Guy L."/>
            <person name="Ettema T.J."/>
        </authorList>
    </citation>
    <scope>NUCLEOTIDE SEQUENCE</scope>
</reference>
<dbReference type="InterPro" id="IPR020602">
    <property type="entry name" value="GTP_CycHdrlase_I_dom"/>
</dbReference>
<organism evidence="2">
    <name type="scientific">marine sediment metagenome</name>
    <dbReference type="NCBI Taxonomy" id="412755"/>
    <lineage>
        <taxon>unclassified sequences</taxon>
        <taxon>metagenomes</taxon>
        <taxon>ecological metagenomes</taxon>
    </lineage>
</organism>
<gene>
    <name evidence="2" type="ORF">LCGC14_1717110</name>
</gene>
<dbReference type="Pfam" id="PF01227">
    <property type="entry name" value="GTP_cyclohydroI"/>
    <property type="match status" value="1"/>
</dbReference>
<dbReference type="InterPro" id="IPR043134">
    <property type="entry name" value="GTP-CH-I_N"/>
</dbReference>
<feature type="domain" description="GTP cyclohydrolase I" evidence="1">
    <location>
        <begin position="4"/>
        <end position="58"/>
    </location>
</feature>
<dbReference type="EMBL" id="LAZR01015400">
    <property type="protein sequence ID" value="KKM13344.1"/>
    <property type="molecule type" value="Genomic_DNA"/>
</dbReference>